<proteinExistence type="predicted"/>
<evidence type="ECO:0000313" key="1">
    <source>
        <dbReference type="EMBL" id="MPC37614.1"/>
    </source>
</evidence>
<protein>
    <submittedName>
        <fullName evidence="1">Uncharacterized protein</fullName>
    </submittedName>
</protein>
<comment type="caution">
    <text evidence="1">The sequence shown here is derived from an EMBL/GenBank/DDBJ whole genome shotgun (WGS) entry which is preliminary data.</text>
</comment>
<gene>
    <name evidence="1" type="ORF">E2C01_031101</name>
</gene>
<keyword evidence="2" id="KW-1185">Reference proteome</keyword>
<name>A0A5B7EZ71_PORTR</name>
<accession>A0A5B7EZ71</accession>
<organism evidence="1 2">
    <name type="scientific">Portunus trituberculatus</name>
    <name type="common">Swimming crab</name>
    <name type="synonym">Neptunus trituberculatus</name>
    <dbReference type="NCBI Taxonomy" id="210409"/>
    <lineage>
        <taxon>Eukaryota</taxon>
        <taxon>Metazoa</taxon>
        <taxon>Ecdysozoa</taxon>
        <taxon>Arthropoda</taxon>
        <taxon>Crustacea</taxon>
        <taxon>Multicrustacea</taxon>
        <taxon>Malacostraca</taxon>
        <taxon>Eumalacostraca</taxon>
        <taxon>Eucarida</taxon>
        <taxon>Decapoda</taxon>
        <taxon>Pleocyemata</taxon>
        <taxon>Brachyura</taxon>
        <taxon>Eubrachyura</taxon>
        <taxon>Portunoidea</taxon>
        <taxon>Portunidae</taxon>
        <taxon>Portuninae</taxon>
        <taxon>Portunus</taxon>
    </lineage>
</organism>
<sequence length="95" mass="11118">MFALSLLPRTTTRKKIKTNRKKLLKQPAFKENSQRTSPRTLRVWDLVCGRASLSPFFQSFYFFGTAVGEPLMGLFADRWVLESEGTKREDHKRYC</sequence>
<dbReference type="AlphaFoldDB" id="A0A5B7EZ71"/>
<dbReference type="Proteomes" id="UP000324222">
    <property type="component" value="Unassembled WGS sequence"/>
</dbReference>
<reference evidence="1 2" key="1">
    <citation type="submission" date="2019-05" db="EMBL/GenBank/DDBJ databases">
        <title>Another draft genome of Portunus trituberculatus and its Hox gene families provides insights of decapod evolution.</title>
        <authorList>
            <person name="Jeong J.-H."/>
            <person name="Song I."/>
            <person name="Kim S."/>
            <person name="Choi T."/>
            <person name="Kim D."/>
            <person name="Ryu S."/>
            <person name="Kim W."/>
        </authorList>
    </citation>
    <scope>NUCLEOTIDE SEQUENCE [LARGE SCALE GENOMIC DNA]</scope>
    <source>
        <tissue evidence="1">Muscle</tissue>
    </source>
</reference>
<dbReference type="EMBL" id="VSRR010003831">
    <property type="protein sequence ID" value="MPC37614.1"/>
    <property type="molecule type" value="Genomic_DNA"/>
</dbReference>
<evidence type="ECO:0000313" key="2">
    <source>
        <dbReference type="Proteomes" id="UP000324222"/>
    </source>
</evidence>